<proteinExistence type="predicted"/>
<dbReference type="Proteomes" id="UP000829720">
    <property type="component" value="Unassembled WGS sequence"/>
</dbReference>
<feature type="chain" id="PRO_5035856232" description="B-cell receptor CD22" evidence="5">
    <location>
        <begin position="30"/>
        <end position="908"/>
    </location>
</feature>
<accession>A0A8T3DIQ1</accession>
<feature type="signal peptide" evidence="5">
    <location>
        <begin position="1"/>
        <end position="29"/>
    </location>
</feature>
<feature type="domain" description="Ig-like" evidence="6">
    <location>
        <begin position="336"/>
        <end position="435"/>
    </location>
</feature>
<dbReference type="SMART" id="SM00408">
    <property type="entry name" value="IGc2"/>
    <property type="match status" value="8"/>
</dbReference>
<dbReference type="Pfam" id="PF24518">
    <property type="entry name" value="Ig_CD22"/>
    <property type="match status" value="1"/>
</dbReference>
<feature type="domain" description="Ig-like" evidence="6">
    <location>
        <begin position="134"/>
        <end position="220"/>
    </location>
</feature>
<name>A0A8T3DIQ1_9TELE</name>
<evidence type="ECO:0000256" key="2">
    <source>
        <dbReference type="ARBA" id="ARBA00041781"/>
    </source>
</evidence>
<evidence type="ECO:0000313" key="8">
    <source>
        <dbReference type="Proteomes" id="UP000829720"/>
    </source>
</evidence>
<feature type="domain" description="Ig-like" evidence="6">
    <location>
        <begin position="709"/>
        <end position="773"/>
    </location>
</feature>
<dbReference type="GO" id="GO:0098609">
    <property type="term" value="P:cell-cell adhesion"/>
    <property type="evidence" value="ECO:0007669"/>
    <property type="project" value="InterPro"/>
</dbReference>
<dbReference type="InterPro" id="IPR013783">
    <property type="entry name" value="Ig-like_fold"/>
</dbReference>
<dbReference type="PRINTS" id="PR01474">
    <property type="entry name" value="VCAM1"/>
</dbReference>
<dbReference type="EMBL" id="JAERUA010000010">
    <property type="protein sequence ID" value="KAI1894908.1"/>
    <property type="molecule type" value="Genomic_DNA"/>
</dbReference>
<feature type="domain" description="Ig-like" evidence="6">
    <location>
        <begin position="620"/>
        <end position="702"/>
    </location>
</feature>
<evidence type="ECO:0000256" key="1">
    <source>
        <dbReference type="ARBA" id="ARBA00040106"/>
    </source>
</evidence>
<comment type="function">
    <text evidence="3">Most highly expressed siglec (sialic acid-binding immunoglobulin-like lectin) on B-cells that plays a role in various aspects of B-cell biology including differentiation, antigen presentation, and trafficking to bone marrow. Binds to alpha 2,6-linked sialic acid residues of surface molecules such as CD22 itself, CD45 and IgM in a cis configuration. Can also bind to ligands on other cells as an adhesion molecule in a trans configuration. Acts as an inhibitory coreceptor on the surface of B-cells and inhibits B-cell receptor induced signaling, characterized by inhibition of the calcium mobilization and cellular activation. Mechanistically, the immunoreceptor tyrosine-based inhibitory motif domain is phosphorylated by the Src kinase LYN, which in turn leads to the recruitment of the protein tyrosine phosphatase 1/PTPN6, leading to the negative regulation of BCR signaling. If this negative signaling from is of sufficient strength, apoptosis of the B-cell can be induced.</text>
</comment>
<dbReference type="Gene3D" id="2.60.40.10">
    <property type="entry name" value="Immunoglobulins"/>
    <property type="match status" value="9"/>
</dbReference>
<dbReference type="InterPro" id="IPR056386">
    <property type="entry name" value="Ig_CD22"/>
</dbReference>
<dbReference type="InterPro" id="IPR036179">
    <property type="entry name" value="Ig-like_dom_sf"/>
</dbReference>
<dbReference type="InterPro" id="IPR003598">
    <property type="entry name" value="Ig_sub2"/>
</dbReference>
<dbReference type="OrthoDB" id="6250964at2759"/>
<dbReference type="PROSITE" id="PS50835">
    <property type="entry name" value="IG_LIKE"/>
    <property type="match status" value="7"/>
</dbReference>
<evidence type="ECO:0000313" key="7">
    <source>
        <dbReference type="EMBL" id="KAI1894908.1"/>
    </source>
</evidence>
<dbReference type="InterPro" id="IPR007110">
    <property type="entry name" value="Ig-like_dom"/>
</dbReference>
<feature type="domain" description="Ig-like" evidence="6">
    <location>
        <begin position="530"/>
        <end position="613"/>
    </location>
</feature>
<protein>
    <recommendedName>
        <fullName evidence="1">B-cell receptor CD22</fullName>
    </recommendedName>
    <alternativeName>
        <fullName evidence="2">Sialic acid-binding Ig-like lectin 2</fullName>
    </alternativeName>
</protein>
<organism evidence="7 8">
    <name type="scientific">Albula goreensis</name>
    <dbReference type="NCBI Taxonomy" id="1534307"/>
    <lineage>
        <taxon>Eukaryota</taxon>
        <taxon>Metazoa</taxon>
        <taxon>Chordata</taxon>
        <taxon>Craniata</taxon>
        <taxon>Vertebrata</taxon>
        <taxon>Euteleostomi</taxon>
        <taxon>Actinopterygii</taxon>
        <taxon>Neopterygii</taxon>
        <taxon>Teleostei</taxon>
        <taxon>Albuliformes</taxon>
        <taxon>Albulidae</taxon>
        <taxon>Albula</taxon>
    </lineage>
</organism>
<keyword evidence="8" id="KW-1185">Reference proteome</keyword>
<evidence type="ECO:0000259" key="6">
    <source>
        <dbReference type="PROSITE" id="PS50835"/>
    </source>
</evidence>
<dbReference type="PANTHER" id="PTHR46013">
    <property type="entry name" value="VASCULAR CELL ADHESION MOLECULE 1"/>
    <property type="match status" value="1"/>
</dbReference>
<comment type="caution">
    <text evidence="7">The sequence shown here is derived from an EMBL/GenBank/DDBJ whole genome shotgun (WGS) entry which is preliminary data.</text>
</comment>
<dbReference type="Pfam" id="PF13927">
    <property type="entry name" value="Ig_3"/>
    <property type="match status" value="3"/>
</dbReference>
<dbReference type="Pfam" id="PF13895">
    <property type="entry name" value="Ig_2"/>
    <property type="match status" value="3"/>
</dbReference>
<dbReference type="CDD" id="cd00096">
    <property type="entry name" value="Ig"/>
    <property type="match status" value="3"/>
</dbReference>
<evidence type="ECO:0000256" key="3">
    <source>
        <dbReference type="ARBA" id="ARBA00045430"/>
    </source>
</evidence>
<dbReference type="InterPro" id="IPR003599">
    <property type="entry name" value="Ig_sub"/>
</dbReference>
<reference evidence="7" key="1">
    <citation type="submission" date="2021-01" db="EMBL/GenBank/DDBJ databases">
        <authorList>
            <person name="Zahm M."/>
            <person name="Roques C."/>
            <person name="Cabau C."/>
            <person name="Klopp C."/>
            <person name="Donnadieu C."/>
            <person name="Jouanno E."/>
            <person name="Lampietro C."/>
            <person name="Louis A."/>
            <person name="Herpin A."/>
            <person name="Echchiki A."/>
            <person name="Berthelot C."/>
            <person name="Parey E."/>
            <person name="Roest-Crollius H."/>
            <person name="Braasch I."/>
            <person name="Postlethwait J."/>
            <person name="Bobe J."/>
            <person name="Montfort J."/>
            <person name="Bouchez O."/>
            <person name="Begum T."/>
            <person name="Mejri S."/>
            <person name="Adams A."/>
            <person name="Chen W.-J."/>
            <person name="Guiguen Y."/>
        </authorList>
    </citation>
    <scope>NUCLEOTIDE SEQUENCE</scope>
    <source>
        <tissue evidence="7">Blood</tissue>
    </source>
</reference>
<feature type="domain" description="Ig-like" evidence="6">
    <location>
        <begin position="231"/>
        <end position="286"/>
    </location>
</feature>
<dbReference type="AlphaFoldDB" id="A0A8T3DIQ1"/>
<evidence type="ECO:0000256" key="4">
    <source>
        <dbReference type="ARBA" id="ARBA00046458"/>
    </source>
</evidence>
<dbReference type="SUPFAM" id="SSF48726">
    <property type="entry name" value="Immunoglobulin"/>
    <property type="match status" value="8"/>
</dbReference>
<dbReference type="GO" id="GO:0016020">
    <property type="term" value="C:membrane"/>
    <property type="evidence" value="ECO:0007669"/>
    <property type="project" value="InterPro"/>
</dbReference>
<evidence type="ECO:0000256" key="5">
    <source>
        <dbReference type="SAM" id="SignalP"/>
    </source>
</evidence>
<dbReference type="InterPro" id="IPR003989">
    <property type="entry name" value="VCAM-1"/>
</dbReference>
<dbReference type="PANTHER" id="PTHR46013:SF4">
    <property type="entry name" value="B-CELL RECEPTOR CD22-RELATED"/>
    <property type="match status" value="1"/>
</dbReference>
<dbReference type="SMART" id="SM00409">
    <property type="entry name" value="IG"/>
    <property type="match status" value="8"/>
</dbReference>
<sequence>MKTLQQGTAMVCKTSGVILAFLCVSGVVGQEGWSVTYTPERICALKGSTVDMRCTYSYPKGHSVQKRLWFTSWPANSEPEDLSQNPQYRWRVEYRANKDHDCSFSITGLTESDSATYRFRFLTNTEGGKYTGQPGITLTVTDLQVSVDPDTVTVGQSVTLTCRTTCTLSDSPAFTWYKNRNFISYGNQYSFILASSDDTDLYSCAVRSYESFPSPAVSLKCVRAETDSDTVTEGQRVTLTCRTTCTHLSNSNYFRWYKNGQDLSNNKQELQFTASSERAGNYSCDVWVSYWKYLRSLAVTLKVTCFRVDINSHPVTDVWRVTMTCNIVCTHTRYSPAFIWYQNGKSLQNTNQKLQFTASSGDTGRYSCTVAGYENLLSNYSQCGIQTFTWYKNGEHLSNTNQDLQLTARRGDSGRYSCAVQDGHNHLLSSAVTLSVNYPPKSPSVSVSPSGVIKEGSSVTLTCSSDANPPVHRYTWFKKTGSGSSERGTGESHTITNISSEDSGQYYCEAQNQHGALSSTAVTVDVQYPPKHVKGSVSPSGEIEEGSSVTLTCSSKANPPVQRYTWFKKTGSGSSERGTGESYTFTNISSEDSGQYYCEAQNQHGALSSTAVTVDVHYSPKNTSASVGTSIIQEGSSVTLTCSSDANPPVQNYTWFKKTGAGRSERGTGESHTFTNISSEDSGQYYCEAQNQHGALSSTAVTVDVHYVPKLTSVSVSPSGEIEEGSSVTLTCSSDANPPVQSYTWFKKNESGVWLTGSGQSLNFSNFRSWNSGLRRNPANETELTKVDKEDNKSPVYDDISGTALSHTAAQDTNRGNDEAALYSAVQPVTIRNQDECLYSTAQPEDVRNLEESLYSTVSKSHPKNEDDVQYASIIFSKPSAAPRSAVQRQESDAEGSVVYTTVKACLK</sequence>
<feature type="domain" description="Ig-like" evidence="6">
    <location>
        <begin position="443"/>
        <end position="523"/>
    </location>
</feature>
<gene>
    <name evidence="7" type="ORF">AGOR_G00120610</name>
</gene>
<comment type="subunit">
    <text evidence="4">Predominantly monomer of isoform CD22-beta. Also found as heterodimer of isoform CD22-beta and a shorter isoform. Interacts with PTPN6/SHP-1, LYN, SYK, PIK3R1/PIK3R2 and PLCG1 upon phosphorylation. Interacts with GRB2, INPP5D and SHC1 upon phosphorylation. May form a complex with INPP5D/SHIP, GRB2 and SHC1.</text>
</comment>
<keyword evidence="5" id="KW-0732">Signal</keyword>